<evidence type="ECO:0000256" key="1">
    <source>
        <dbReference type="SAM" id="Phobius"/>
    </source>
</evidence>
<keyword evidence="3" id="KW-1185">Reference proteome</keyword>
<keyword evidence="1" id="KW-1133">Transmembrane helix</keyword>
<dbReference type="Proteomes" id="UP001187346">
    <property type="component" value="Unassembled WGS sequence"/>
</dbReference>
<keyword evidence="1" id="KW-0472">Membrane</keyword>
<feature type="transmembrane region" description="Helical" evidence="1">
    <location>
        <begin position="32"/>
        <end position="58"/>
    </location>
</feature>
<evidence type="ECO:0000313" key="2">
    <source>
        <dbReference type="EMBL" id="MDV7221266.1"/>
    </source>
</evidence>
<organism evidence="2 3">
    <name type="scientific">Streptomyces prunicolor</name>
    <dbReference type="NCBI Taxonomy" id="67348"/>
    <lineage>
        <taxon>Bacteria</taxon>
        <taxon>Bacillati</taxon>
        <taxon>Actinomycetota</taxon>
        <taxon>Actinomycetes</taxon>
        <taxon>Kitasatosporales</taxon>
        <taxon>Streptomycetaceae</taxon>
        <taxon>Streptomyces</taxon>
    </lineage>
</organism>
<dbReference type="EMBL" id="JAWMAJ010000164">
    <property type="protein sequence ID" value="MDV7221266.1"/>
    <property type="molecule type" value="Genomic_DNA"/>
</dbReference>
<reference evidence="2 3" key="1">
    <citation type="submission" date="2023-10" db="EMBL/GenBank/DDBJ databases">
        <title>Characterization of rhizosphere-enriched actinobacteria from wheat plants lab-grown on chernevaya soil.</title>
        <authorList>
            <person name="Tikhonova E.N."/>
            <person name="Konopkin A."/>
            <person name="Kravchenko I.K."/>
        </authorList>
    </citation>
    <scope>NUCLEOTIDE SEQUENCE [LARGE SCALE GENOMIC DNA]</scope>
    <source>
        <strain evidence="2 3">RR29</strain>
    </source>
</reference>
<evidence type="ECO:0000313" key="3">
    <source>
        <dbReference type="Proteomes" id="UP001187346"/>
    </source>
</evidence>
<keyword evidence="1" id="KW-0812">Transmembrane</keyword>
<accession>A0ABU4FKW6</accession>
<sequence length="188" mass="20329">MRVLAGCWWDAARAVAVPVVIRVGFELWDRGGLAWSAAGELAATWAAASVVLAAVAWLSLRHRARRSGITLTPDALAARQTRQLRVLRPSVGWSDRMRTELKASDRVSVTAEKGREEIWFHWRPGRRKRTVWGSIAFDERSGTVVVDLRAGAAHTGSSGLGRGASFVALCQVGEELGLGEGEGAAWVS</sequence>
<comment type="caution">
    <text evidence="2">The sequence shown here is derived from an EMBL/GenBank/DDBJ whole genome shotgun (WGS) entry which is preliminary data.</text>
</comment>
<proteinExistence type="predicted"/>
<dbReference type="RefSeq" id="WP_317774590.1">
    <property type="nucleotide sequence ID" value="NZ_JAWMAJ010000164.1"/>
</dbReference>
<gene>
    <name evidence="2" type="ORF">R5A26_35530</name>
</gene>
<protein>
    <submittedName>
        <fullName evidence="2">Uncharacterized protein</fullName>
    </submittedName>
</protein>
<name>A0ABU4FKW6_9ACTN</name>